<evidence type="ECO:0000256" key="1">
    <source>
        <dbReference type="ARBA" id="ARBA00006817"/>
    </source>
</evidence>
<organism evidence="3 4">
    <name type="scientific">Streptacidiphilus monticola</name>
    <dbReference type="NCBI Taxonomy" id="2161674"/>
    <lineage>
        <taxon>Bacteria</taxon>
        <taxon>Bacillati</taxon>
        <taxon>Actinomycetota</taxon>
        <taxon>Actinomycetes</taxon>
        <taxon>Kitasatosporales</taxon>
        <taxon>Streptomycetaceae</taxon>
        <taxon>Streptacidiphilus</taxon>
    </lineage>
</organism>
<accession>A0ABW1G941</accession>
<keyword evidence="4" id="KW-1185">Reference proteome</keyword>
<dbReference type="Proteomes" id="UP001596174">
    <property type="component" value="Unassembled WGS sequence"/>
</dbReference>
<dbReference type="InterPro" id="IPR013538">
    <property type="entry name" value="ASHA1/2-like_C"/>
</dbReference>
<dbReference type="Pfam" id="PF08327">
    <property type="entry name" value="AHSA1"/>
    <property type="match status" value="1"/>
</dbReference>
<sequence>MTERSTTHATFTIERSFDAPIARVFDAWADAKAKSRWFAGATDASEREAMEVDFRVGGVERSVGTLLDGGPVYTYEGVFQDIVRNERIVLTHHISRDGERISVNLVSIQFAPDGDGTRLTVTDQGTYLDGLDQAHWREAGTRSQLDVLQRDLSQQNG</sequence>
<dbReference type="SUPFAM" id="SSF55961">
    <property type="entry name" value="Bet v1-like"/>
    <property type="match status" value="1"/>
</dbReference>
<comment type="similarity">
    <text evidence="1">Belongs to the AHA1 family.</text>
</comment>
<gene>
    <name evidence="3" type="ORF">ACFP3V_25550</name>
</gene>
<reference evidence="4" key="1">
    <citation type="journal article" date="2019" name="Int. J. Syst. Evol. Microbiol.">
        <title>The Global Catalogue of Microorganisms (GCM) 10K type strain sequencing project: providing services to taxonomists for standard genome sequencing and annotation.</title>
        <authorList>
            <consortium name="The Broad Institute Genomics Platform"/>
            <consortium name="The Broad Institute Genome Sequencing Center for Infectious Disease"/>
            <person name="Wu L."/>
            <person name="Ma J."/>
        </authorList>
    </citation>
    <scope>NUCLEOTIDE SEQUENCE [LARGE SCALE GENOMIC DNA]</scope>
    <source>
        <strain evidence="4">JCM 4816</strain>
    </source>
</reference>
<proteinExistence type="inferred from homology"/>
<dbReference type="RefSeq" id="WP_380587965.1">
    <property type="nucleotide sequence ID" value="NZ_JBHSQJ010000122.1"/>
</dbReference>
<dbReference type="EMBL" id="JBHSQJ010000122">
    <property type="protein sequence ID" value="MFC5910568.1"/>
    <property type="molecule type" value="Genomic_DNA"/>
</dbReference>
<evidence type="ECO:0000313" key="3">
    <source>
        <dbReference type="EMBL" id="MFC5910568.1"/>
    </source>
</evidence>
<evidence type="ECO:0000313" key="4">
    <source>
        <dbReference type="Proteomes" id="UP001596174"/>
    </source>
</evidence>
<evidence type="ECO:0000259" key="2">
    <source>
        <dbReference type="Pfam" id="PF08327"/>
    </source>
</evidence>
<dbReference type="Gene3D" id="3.30.530.20">
    <property type="match status" value="1"/>
</dbReference>
<protein>
    <submittedName>
        <fullName evidence="3">SRPBCC family protein</fullName>
    </submittedName>
</protein>
<name>A0ABW1G941_9ACTN</name>
<comment type="caution">
    <text evidence="3">The sequence shown here is derived from an EMBL/GenBank/DDBJ whole genome shotgun (WGS) entry which is preliminary data.</text>
</comment>
<feature type="domain" description="Activator of Hsp90 ATPase homologue 1/2-like C-terminal" evidence="2">
    <location>
        <begin position="18"/>
        <end position="149"/>
    </location>
</feature>
<dbReference type="InterPro" id="IPR023393">
    <property type="entry name" value="START-like_dom_sf"/>
</dbReference>
<dbReference type="CDD" id="cd08900">
    <property type="entry name" value="SRPBCC_CalC_Aha1-like_7"/>
    <property type="match status" value="1"/>
</dbReference>